<dbReference type="OrthoDB" id="9796641at2"/>
<dbReference type="AlphaFoldDB" id="A0A177P8U8"/>
<accession>A0A177P8U8</accession>
<comment type="caution">
    <text evidence="2">The sequence shown here is derived from an EMBL/GenBank/DDBJ whole genome shotgun (WGS) entry which is preliminary data.</text>
</comment>
<feature type="region of interest" description="Disordered" evidence="1">
    <location>
        <begin position="1"/>
        <end position="25"/>
    </location>
</feature>
<dbReference type="STRING" id="702114.A1355_18565"/>
<proteinExistence type="predicted"/>
<protein>
    <recommendedName>
        <fullName evidence="4">BrnA antitoxin family protein</fullName>
    </recommendedName>
</protein>
<feature type="compositionally biased region" description="Acidic residues" evidence="1">
    <location>
        <begin position="10"/>
        <end position="19"/>
    </location>
</feature>
<organism evidence="2 3">
    <name type="scientific">Methylomonas koyamae</name>
    <dbReference type="NCBI Taxonomy" id="702114"/>
    <lineage>
        <taxon>Bacteria</taxon>
        <taxon>Pseudomonadati</taxon>
        <taxon>Pseudomonadota</taxon>
        <taxon>Gammaproteobacteria</taxon>
        <taxon>Methylococcales</taxon>
        <taxon>Methylococcaceae</taxon>
        <taxon>Methylomonas</taxon>
    </lineage>
</organism>
<evidence type="ECO:0000313" key="2">
    <source>
        <dbReference type="EMBL" id="OAI26777.1"/>
    </source>
</evidence>
<dbReference type="EMBL" id="LUUK01000025">
    <property type="protein sequence ID" value="OAI26777.1"/>
    <property type="molecule type" value="Genomic_DNA"/>
</dbReference>
<evidence type="ECO:0000313" key="3">
    <source>
        <dbReference type="Proteomes" id="UP000077628"/>
    </source>
</evidence>
<evidence type="ECO:0008006" key="4">
    <source>
        <dbReference type="Google" id="ProtNLM"/>
    </source>
</evidence>
<dbReference type="RefSeq" id="WP_064024634.1">
    <property type="nucleotide sequence ID" value="NZ_LUUK01000025.1"/>
</dbReference>
<dbReference type="Proteomes" id="UP000077628">
    <property type="component" value="Unassembled WGS sequence"/>
</dbReference>
<dbReference type="InterPro" id="IPR025528">
    <property type="entry name" value="BrnA_antitoxin"/>
</dbReference>
<dbReference type="Pfam" id="PF14384">
    <property type="entry name" value="BrnA_antitoxin"/>
    <property type="match status" value="1"/>
</dbReference>
<evidence type="ECO:0000256" key="1">
    <source>
        <dbReference type="SAM" id="MobiDB-lite"/>
    </source>
</evidence>
<sequence>MVNRINPASLDEDNPEWTEQDFARARPSSEVLPELFGAEMAAEMLKPKGGRPRKANPKVFTAIRLDADIVEAFKATGSGWQTRINDALKTWLKEHPENRTG</sequence>
<reference evidence="3" key="1">
    <citation type="submission" date="2016-03" db="EMBL/GenBank/DDBJ databases">
        <authorList>
            <person name="Heylen K."/>
            <person name="De Vos P."/>
            <person name="Vekeman B."/>
        </authorList>
    </citation>
    <scope>NUCLEOTIDE SEQUENCE [LARGE SCALE GENOMIC DNA]</scope>
    <source>
        <strain evidence="3">R-45383</strain>
    </source>
</reference>
<gene>
    <name evidence="2" type="ORF">A1355_18565</name>
</gene>
<keyword evidence="3" id="KW-1185">Reference proteome</keyword>
<name>A0A177P8U8_9GAMM</name>